<keyword evidence="4" id="KW-0472">Membrane</keyword>
<dbReference type="InterPro" id="IPR036028">
    <property type="entry name" value="SH3-like_dom_sf"/>
</dbReference>
<feature type="compositionally biased region" description="Polar residues" evidence="3">
    <location>
        <begin position="308"/>
        <end position="321"/>
    </location>
</feature>
<dbReference type="SUPFAM" id="SSF50044">
    <property type="entry name" value="SH3-domain"/>
    <property type="match status" value="1"/>
</dbReference>
<comment type="caution">
    <text evidence="6">The sequence shown here is derived from an EMBL/GenBank/DDBJ whole genome shotgun (WGS) entry which is preliminary data.</text>
</comment>
<evidence type="ECO:0000259" key="5">
    <source>
        <dbReference type="PROSITE" id="PS50002"/>
    </source>
</evidence>
<evidence type="ECO:0000256" key="4">
    <source>
        <dbReference type="SAM" id="Phobius"/>
    </source>
</evidence>
<dbReference type="EMBL" id="JAVFHQ010000090">
    <property type="protein sequence ID" value="KAK4539568.1"/>
    <property type="molecule type" value="Genomic_DNA"/>
</dbReference>
<feature type="compositionally biased region" description="Basic and acidic residues" evidence="3">
    <location>
        <begin position="330"/>
        <end position="341"/>
    </location>
</feature>
<keyword evidence="7" id="KW-1185">Reference proteome</keyword>
<feature type="compositionally biased region" description="Low complexity" evidence="3">
    <location>
        <begin position="521"/>
        <end position="530"/>
    </location>
</feature>
<evidence type="ECO:0000256" key="1">
    <source>
        <dbReference type="ARBA" id="ARBA00022443"/>
    </source>
</evidence>
<keyword evidence="4" id="KW-1133">Transmembrane helix</keyword>
<dbReference type="SMART" id="SM00326">
    <property type="entry name" value="SH3"/>
    <property type="match status" value="1"/>
</dbReference>
<accession>A0AAV9J3V6</accession>
<keyword evidence="4" id="KW-0812">Transmembrane</keyword>
<feature type="compositionally biased region" description="Polar residues" evidence="3">
    <location>
        <begin position="288"/>
        <end position="298"/>
    </location>
</feature>
<feature type="compositionally biased region" description="Pro residues" evidence="3">
    <location>
        <begin position="493"/>
        <end position="504"/>
    </location>
</feature>
<dbReference type="PROSITE" id="PS50002">
    <property type="entry name" value="SH3"/>
    <property type="match status" value="1"/>
</dbReference>
<feature type="domain" description="SH3" evidence="5">
    <location>
        <begin position="413"/>
        <end position="474"/>
    </location>
</feature>
<organism evidence="6 7">
    <name type="scientific">Oleoguttula mirabilis</name>
    <dbReference type="NCBI Taxonomy" id="1507867"/>
    <lineage>
        <taxon>Eukaryota</taxon>
        <taxon>Fungi</taxon>
        <taxon>Dikarya</taxon>
        <taxon>Ascomycota</taxon>
        <taxon>Pezizomycotina</taxon>
        <taxon>Dothideomycetes</taxon>
        <taxon>Dothideomycetidae</taxon>
        <taxon>Mycosphaerellales</taxon>
        <taxon>Teratosphaeriaceae</taxon>
        <taxon>Oleoguttula</taxon>
    </lineage>
</organism>
<reference evidence="6 7" key="1">
    <citation type="submission" date="2021-11" db="EMBL/GenBank/DDBJ databases">
        <title>Black yeast isolated from Biological Soil Crust.</title>
        <authorList>
            <person name="Kurbessoian T."/>
        </authorList>
    </citation>
    <scope>NUCLEOTIDE SEQUENCE [LARGE SCALE GENOMIC DNA]</scope>
    <source>
        <strain evidence="6 7">CCFEE 5522</strain>
    </source>
</reference>
<name>A0AAV9J3V6_9PEZI</name>
<sequence>MGLHHQSNHGRVFRGLDAKKHLEMQKRDSHGSKVKLNVPSNMKAAARPADPAQTSYAISLANKDVVQTVQSVVYVTLSADFSGSIAGYSTLTDVTATPTDIVQSAALTSTAASTSASVNDAEASYLAAKASASAGASTASGSSTITVSPTSSSVATFTGSSSSLAEGDNNKSVFLNAPTSAVSATSSAAAVTALVGAGVQATHSATTQAQISESNSGMTGGAKAGVAIGVLLAMALAGGLLFFCWRRRRNPNAHQEIHDEKRTSSIFGGKAMAEKHASVGSEHGAPSIRSTHTASTAPRLSLRPVTQFLPSLSNNRKSSATDLAAAAMSEKPKSMWERRANATENPFDDAAVTSEKNPFDEPETHDDSFAHSSHHSQKPSWEGSEPATPKSAIMGTATAVPVTTNSVPAVPQGPNNVHRVQLDFKPSMEDELELKSGQLVRMLHEYDDGWALCIRMDRSQQGVTPRTCLSKLPVKPRPQGPPSNGTNSRPMTPTGPPGMMPRPLTPNGRERSDSNAGVERPTTPTGTIPTRKPVPGQAM</sequence>
<evidence type="ECO:0000256" key="3">
    <source>
        <dbReference type="SAM" id="MobiDB-lite"/>
    </source>
</evidence>
<proteinExistence type="predicted"/>
<feature type="transmembrane region" description="Helical" evidence="4">
    <location>
        <begin position="224"/>
        <end position="245"/>
    </location>
</feature>
<dbReference type="InterPro" id="IPR001452">
    <property type="entry name" value="SH3_domain"/>
</dbReference>
<evidence type="ECO:0000313" key="7">
    <source>
        <dbReference type="Proteomes" id="UP001324427"/>
    </source>
</evidence>
<evidence type="ECO:0000313" key="6">
    <source>
        <dbReference type="EMBL" id="KAK4539568.1"/>
    </source>
</evidence>
<dbReference type="AlphaFoldDB" id="A0AAV9J3V6"/>
<evidence type="ECO:0000256" key="2">
    <source>
        <dbReference type="PROSITE-ProRule" id="PRU00192"/>
    </source>
</evidence>
<keyword evidence="1 2" id="KW-0728">SH3 domain</keyword>
<gene>
    <name evidence="6" type="ORF">LTR36_010845</name>
</gene>
<dbReference type="Gene3D" id="2.30.30.40">
    <property type="entry name" value="SH3 Domains"/>
    <property type="match status" value="1"/>
</dbReference>
<protein>
    <recommendedName>
        <fullName evidence="5">SH3 domain-containing protein</fullName>
    </recommendedName>
</protein>
<dbReference type="Pfam" id="PF14604">
    <property type="entry name" value="SH3_9"/>
    <property type="match status" value="1"/>
</dbReference>
<dbReference type="Proteomes" id="UP001324427">
    <property type="component" value="Unassembled WGS sequence"/>
</dbReference>
<feature type="region of interest" description="Disordered" evidence="3">
    <location>
        <begin position="272"/>
        <end position="390"/>
    </location>
</feature>
<feature type="region of interest" description="Disordered" evidence="3">
    <location>
        <begin position="461"/>
        <end position="539"/>
    </location>
</feature>